<dbReference type="SUPFAM" id="SSF57016">
    <property type="entry name" value="Plant lectins/antimicrobial peptides"/>
    <property type="match status" value="1"/>
</dbReference>
<dbReference type="PANTHER" id="PTHR47849:SF6">
    <property type="entry name" value="CHITIN-BINDING LECTIN 1"/>
    <property type="match status" value="1"/>
</dbReference>
<feature type="chain" id="PRO_5043508739" description="Chitin-binding type-1 domain-containing protein" evidence="4">
    <location>
        <begin position="26"/>
        <end position="112"/>
    </location>
</feature>
<dbReference type="Proteomes" id="UP001443914">
    <property type="component" value="Unassembled WGS sequence"/>
</dbReference>
<accession>A0AAW1HNB6</accession>
<evidence type="ECO:0000313" key="6">
    <source>
        <dbReference type="EMBL" id="KAK9678206.1"/>
    </source>
</evidence>
<sequence>MVNMKSFALLVLLIALPYMMGVATAYQCGWQAGGRRCRSGHCCSVHGYCGNTWDYCGPGLCQIGYGFCFVQPRQAQAQEAQEVRMATVEATAAQQAQKALIATIEAAAAGAH</sequence>
<feature type="disulfide bond" evidence="3">
    <location>
        <begin position="37"/>
        <end position="49"/>
    </location>
</feature>
<feature type="disulfide bond" evidence="3">
    <location>
        <begin position="28"/>
        <end position="43"/>
    </location>
</feature>
<dbReference type="GO" id="GO:0008061">
    <property type="term" value="F:chitin binding"/>
    <property type="evidence" value="ECO:0007669"/>
    <property type="project" value="UniProtKB-UniRule"/>
</dbReference>
<organism evidence="6 7">
    <name type="scientific">Saponaria officinalis</name>
    <name type="common">Common soapwort</name>
    <name type="synonym">Lychnis saponaria</name>
    <dbReference type="NCBI Taxonomy" id="3572"/>
    <lineage>
        <taxon>Eukaryota</taxon>
        <taxon>Viridiplantae</taxon>
        <taxon>Streptophyta</taxon>
        <taxon>Embryophyta</taxon>
        <taxon>Tracheophyta</taxon>
        <taxon>Spermatophyta</taxon>
        <taxon>Magnoliopsida</taxon>
        <taxon>eudicotyledons</taxon>
        <taxon>Gunneridae</taxon>
        <taxon>Pentapetalae</taxon>
        <taxon>Caryophyllales</taxon>
        <taxon>Caryophyllaceae</taxon>
        <taxon>Caryophylleae</taxon>
        <taxon>Saponaria</taxon>
    </lineage>
</organism>
<reference evidence="6" key="1">
    <citation type="submission" date="2024-03" db="EMBL/GenBank/DDBJ databases">
        <title>WGS assembly of Saponaria officinalis var. Norfolk2.</title>
        <authorList>
            <person name="Jenkins J."/>
            <person name="Shu S."/>
            <person name="Grimwood J."/>
            <person name="Barry K."/>
            <person name="Goodstein D."/>
            <person name="Schmutz J."/>
            <person name="Leebens-Mack J."/>
            <person name="Osbourn A."/>
        </authorList>
    </citation>
    <scope>NUCLEOTIDE SEQUENCE [LARGE SCALE GENOMIC DNA]</scope>
    <source>
        <strain evidence="6">JIC</strain>
    </source>
</reference>
<keyword evidence="7" id="KW-1185">Reference proteome</keyword>
<feature type="disulfide bond" evidence="3">
    <location>
        <begin position="42"/>
        <end position="56"/>
    </location>
</feature>
<dbReference type="PROSITE" id="PS50941">
    <property type="entry name" value="CHIT_BIND_I_2"/>
    <property type="match status" value="1"/>
</dbReference>
<dbReference type="InterPro" id="IPR001002">
    <property type="entry name" value="Chitin-bd_1"/>
</dbReference>
<proteinExistence type="predicted"/>
<dbReference type="Pfam" id="PF00187">
    <property type="entry name" value="Chitin_bind_1"/>
    <property type="match status" value="1"/>
</dbReference>
<keyword evidence="1 3" id="KW-0147">Chitin-binding</keyword>
<evidence type="ECO:0000256" key="4">
    <source>
        <dbReference type="SAM" id="SignalP"/>
    </source>
</evidence>
<gene>
    <name evidence="6" type="ORF">RND81_11G195900</name>
</gene>
<evidence type="ECO:0000256" key="2">
    <source>
        <dbReference type="ARBA" id="ARBA00023157"/>
    </source>
</evidence>
<dbReference type="InterPro" id="IPR036861">
    <property type="entry name" value="Endochitinase-like_sf"/>
</dbReference>
<dbReference type="PANTHER" id="PTHR47849">
    <property type="entry name" value="CHITIN-BINDING LECTIN 1"/>
    <property type="match status" value="1"/>
</dbReference>
<dbReference type="PROSITE" id="PS00026">
    <property type="entry name" value="CHIT_BIND_I_1"/>
    <property type="match status" value="1"/>
</dbReference>
<dbReference type="AlphaFoldDB" id="A0AAW1HNB6"/>
<dbReference type="Gene3D" id="3.30.60.10">
    <property type="entry name" value="Endochitinase-like"/>
    <property type="match status" value="1"/>
</dbReference>
<feature type="signal peptide" evidence="4">
    <location>
        <begin position="1"/>
        <end position="25"/>
    </location>
</feature>
<dbReference type="CDD" id="cd00035">
    <property type="entry name" value="ChtBD1"/>
    <property type="match status" value="1"/>
</dbReference>
<evidence type="ECO:0000313" key="7">
    <source>
        <dbReference type="Proteomes" id="UP001443914"/>
    </source>
</evidence>
<evidence type="ECO:0000256" key="3">
    <source>
        <dbReference type="PROSITE-ProRule" id="PRU00261"/>
    </source>
</evidence>
<feature type="domain" description="Chitin-binding type-1" evidence="5">
    <location>
        <begin position="25"/>
        <end position="70"/>
    </location>
</feature>
<keyword evidence="2 3" id="KW-1015">Disulfide bond</keyword>
<evidence type="ECO:0000256" key="1">
    <source>
        <dbReference type="ARBA" id="ARBA00022669"/>
    </source>
</evidence>
<name>A0AAW1HNB6_SAPOF</name>
<protein>
    <recommendedName>
        <fullName evidence="5">Chitin-binding type-1 domain-containing protein</fullName>
    </recommendedName>
</protein>
<evidence type="ECO:0000259" key="5">
    <source>
        <dbReference type="PROSITE" id="PS50941"/>
    </source>
</evidence>
<dbReference type="SMART" id="SM00270">
    <property type="entry name" value="ChtBD1"/>
    <property type="match status" value="1"/>
</dbReference>
<dbReference type="EMBL" id="JBDFQZ010000011">
    <property type="protein sequence ID" value="KAK9678206.1"/>
    <property type="molecule type" value="Genomic_DNA"/>
</dbReference>
<comment type="caution">
    <text evidence="6">The sequence shown here is derived from an EMBL/GenBank/DDBJ whole genome shotgun (WGS) entry which is preliminary data.</text>
</comment>
<keyword evidence="4" id="KW-0732">Signal</keyword>
<dbReference type="InterPro" id="IPR018371">
    <property type="entry name" value="Chitin-binding_1_CS"/>
</dbReference>
<comment type="caution">
    <text evidence="3">Lacks conserved residue(s) required for the propagation of feature annotation.</text>
</comment>